<protein>
    <recommendedName>
        <fullName evidence="2">GerMN domain-containing protein</fullName>
    </recommendedName>
</protein>
<evidence type="ECO:0000313" key="1">
    <source>
        <dbReference type="EMBL" id="XDV63270.1"/>
    </source>
</evidence>
<dbReference type="AlphaFoldDB" id="A0AB39XZC8"/>
<evidence type="ECO:0008006" key="2">
    <source>
        <dbReference type="Google" id="ProtNLM"/>
    </source>
</evidence>
<dbReference type="PROSITE" id="PS51257">
    <property type="entry name" value="PROKAR_LIPOPROTEIN"/>
    <property type="match status" value="1"/>
</dbReference>
<dbReference type="EMBL" id="CP165727">
    <property type="protein sequence ID" value="XDV63270.1"/>
    <property type="molecule type" value="Genomic_DNA"/>
</dbReference>
<accession>A0AB39XZC8</accession>
<name>A0AB39XZC8_9ACTN</name>
<reference evidence="1" key="1">
    <citation type="submission" date="2024-08" db="EMBL/GenBank/DDBJ databases">
        <authorList>
            <person name="Yu S.T."/>
        </authorList>
    </citation>
    <scope>NUCLEOTIDE SEQUENCE</scope>
    <source>
        <strain evidence="1">R33</strain>
    </source>
</reference>
<proteinExistence type="predicted"/>
<gene>
    <name evidence="1" type="ORF">AB5J51_10155</name>
</gene>
<organism evidence="1">
    <name type="scientific">Streptomyces sp. R33</name>
    <dbReference type="NCBI Taxonomy" id="3238629"/>
    <lineage>
        <taxon>Bacteria</taxon>
        <taxon>Bacillati</taxon>
        <taxon>Actinomycetota</taxon>
        <taxon>Actinomycetes</taxon>
        <taxon>Kitasatosporales</taxon>
        <taxon>Streptomycetaceae</taxon>
        <taxon>Streptomyces</taxon>
    </lineage>
</organism>
<sequence>MTRVRTAAAAGAALLLGGLLLTGCGIKPTGVIESGDAAKVVFPDPHTKGTVYFVTSDGRLFPVPEREQPAESPVSVLMRLLIGPLDKEKAAGLETRVPAPADRKPPFGLSSSIVSEEVMEVRLPFAVAGLSETARRQLVCTAASVDPQYAVVLRGPDTSVGPARCNLGN</sequence>
<dbReference type="RefSeq" id="WP_053786659.1">
    <property type="nucleotide sequence ID" value="NZ_CP165727.1"/>
</dbReference>